<evidence type="ECO:0000256" key="12">
    <source>
        <dbReference type="ARBA" id="ARBA00023125"/>
    </source>
</evidence>
<dbReference type="Gene3D" id="3.40.1170.60">
    <property type="match status" value="1"/>
</dbReference>
<comment type="subcellular location">
    <subcellularLocation>
        <location evidence="1 15">Cytoplasm</location>
    </subcellularLocation>
</comment>
<feature type="binding site" evidence="15">
    <location>
        <position position="109"/>
    </location>
    <ligand>
        <name>Mg(2+)</name>
        <dbReference type="ChEBI" id="CHEBI:18420"/>
    </ligand>
</feature>
<dbReference type="Pfam" id="PF21999">
    <property type="entry name" value="IMS_HHH_1"/>
    <property type="match status" value="1"/>
</dbReference>
<reference evidence="17 18" key="1">
    <citation type="submission" date="2017-08" db="EMBL/GenBank/DDBJ databases">
        <title>Complete genome of Colwellia sp. NB097-1, a psychrophile bacterium ioslated from Bering Sea.</title>
        <authorList>
            <person name="Chen X."/>
        </authorList>
    </citation>
    <scope>NUCLEOTIDE SEQUENCE [LARGE SCALE GENOMIC DNA]</scope>
    <source>
        <strain evidence="17 18">NB097-1</strain>
    </source>
</reference>
<evidence type="ECO:0000256" key="6">
    <source>
        <dbReference type="ARBA" id="ARBA00022695"/>
    </source>
</evidence>
<evidence type="ECO:0000256" key="7">
    <source>
        <dbReference type="ARBA" id="ARBA00022705"/>
    </source>
</evidence>
<dbReference type="RefSeq" id="WP_081149079.1">
    <property type="nucleotide sequence ID" value="NZ_CP020465.1"/>
</dbReference>
<organism evidence="17 18">
    <name type="scientific">Cognaticolwellia beringensis</name>
    <dbReference type="NCBI Taxonomy" id="1967665"/>
    <lineage>
        <taxon>Bacteria</taxon>
        <taxon>Pseudomonadati</taxon>
        <taxon>Pseudomonadota</taxon>
        <taxon>Gammaproteobacteria</taxon>
        <taxon>Alteromonadales</taxon>
        <taxon>Colwelliaceae</taxon>
        <taxon>Cognaticolwellia</taxon>
    </lineage>
</organism>
<dbReference type="InterPro" id="IPR043128">
    <property type="entry name" value="Rev_trsase/Diguanyl_cyclase"/>
</dbReference>
<feature type="site" description="Substrate discrimination" evidence="15">
    <location>
        <position position="20"/>
    </location>
</feature>
<evidence type="ECO:0000313" key="17">
    <source>
        <dbReference type="EMBL" id="ASP46807.1"/>
    </source>
</evidence>
<keyword evidence="6 15" id="KW-0548">Nucleotidyltransferase</keyword>
<evidence type="ECO:0000256" key="3">
    <source>
        <dbReference type="ARBA" id="ARBA00022457"/>
    </source>
</evidence>
<gene>
    <name evidence="15" type="primary">dinB</name>
    <name evidence="17" type="ORF">B5D82_02825</name>
</gene>
<comment type="catalytic activity">
    <reaction evidence="14 15">
        <text>DNA(n) + a 2'-deoxyribonucleoside 5'-triphosphate = DNA(n+1) + diphosphate</text>
        <dbReference type="Rhea" id="RHEA:22508"/>
        <dbReference type="Rhea" id="RHEA-COMP:17339"/>
        <dbReference type="Rhea" id="RHEA-COMP:17340"/>
        <dbReference type="ChEBI" id="CHEBI:33019"/>
        <dbReference type="ChEBI" id="CHEBI:61560"/>
        <dbReference type="ChEBI" id="CHEBI:173112"/>
        <dbReference type="EC" id="2.7.7.7"/>
    </reaction>
</comment>
<evidence type="ECO:0000256" key="2">
    <source>
        <dbReference type="ARBA" id="ARBA00010945"/>
    </source>
</evidence>
<dbReference type="GO" id="GO:0000287">
    <property type="term" value="F:magnesium ion binding"/>
    <property type="evidence" value="ECO:0007669"/>
    <property type="project" value="UniProtKB-UniRule"/>
</dbReference>
<dbReference type="Gene3D" id="3.30.1490.100">
    <property type="entry name" value="DNA polymerase, Y-family, little finger domain"/>
    <property type="match status" value="1"/>
</dbReference>
<proteinExistence type="inferred from homology"/>
<keyword evidence="12 15" id="KW-0238">DNA-binding</keyword>
<dbReference type="Pfam" id="PF11799">
    <property type="entry name" value="IMS_C"/>
    <property type="match status" value="1"/>
</dbReference>
<dbReference type="KEGG" id="cber:B5D82_02825"/>
<evidence type="ECO:0000256" key="11">
    <source>
        <dbReference type="ARBA" id="ARBA00022932"/>
    </source>
</evidence>
<name>A0A222G4G8_9GAMM</name>
<evidence type="ECO:0000259" key="16">
    <source>
        <dbReference type="PROSITE" id="PS50173"/>
    </source>
</evidence>
<dbReference type="EC" id="2.7.7.7" evidence="15"/>
<accession>A0A222G4G8</accession>
<dbReference type="GO" id="GO:0042276">
    <property type="term" value="P:error-prone translesion synthesis"/>
    <property type="evidence" value="ECO:0007669"/>
    <property type="project" value="TreeGrafter"/>
</dbReference>
<dbReference type="Pfam" id="PF00817">
    <property type="entry name" value="IMS"/>
    <property type="match status" value="1"/>
</dbReference>
<sequence length="357" mass="39851">MFNANHSQKKIIHIDMDCFYAAVEMRDNPEWRNVPIAVGGNGPRGVLCTCNYKAREFGVRSAMPNSRAKALCPELIIVNGRMSVYQQVSEQIRAIFLRYTDLIEPLSLDEAYLDVTDSPLFYGSATLIAEQIRRDIYNELNLTASAGIAPNKFIAKIASDENKPNGQCVVAPENVSAFVADLSLIKIPGIGPKTSEKLKAYGFESCADVRASSVAKLHTIVGKFANALYQRSFGIDDRVLETKRVRKSLAIETTMAEDIDSIEQCQVILINLFSKLKLRLAKHDDRQISKQTVKIKFADFQQTTVDIQSKACIEAVFIELLQKAMTRSNNRKVRLIGLSLGFAEQKSMDNQCQLALF</sequence>
<dbReference type="Proteomes" id="UP000202259">
    <property type="component" value="Chromosome"/>
</dbReference>
<comment type="function">
    <text evidence="15">Poorly processive, error-prone DNA polymerase involved in untargeted mutagenesis. Copies undamaged DNA at stalled replication forks, which arise in vivo from mismatched or misaligned primer ends. These misaligned primers can be extended by PolIV. Exhibits no 3'-5' exonuclease (proofreading) activity. May be involved in translesional synthesis, in conjunction with the beta clamp from PolIII.</text>
</comment>
<dbReference type="PROSITE" id="PS50173">
    <property type="entry name" value="UMUC"/>
    <property type="match status" value="1"/>
</dbReference>
<evidence type="ECO:0000256" key="15">
    <source>
        <dbReference type="HAMAP-Rule" id="MF_01113"/>
    </source>
</evidence>
<comment type="cofactor">
    <cofactor evidence="15">
        <name>Mg(2+)</name>
        <dbReference type="ChEBI" id="CHEBI:18420"/>
    </cofactor>
    <text evidence="15">Binds 2 magnesium ions per subunit.</text>
</comment>
<evidence type="ECO:0000313" key="18">
    <source>
        <dbReference type="Proteomes" id="UP000202259"/>
    </source>
</evidence>
<dbReference type="GO" id="GO:0005829">
    <property type="term" value="C:cytosol"/>
    <property type="evidence" value="ECO:0007669"/>
    <property type="project" value="TreeGrafter"/>
</dbReference>
<dbReference type="InterPro" id="IPR050116">
    <property type="entry name" value="DNA_polymerase-Y"/>
</dbReference>
<keyword evidence="4 15" id="KW-0963">Cytoplasm</keyword>
<evidence type="ECO:0000256" key="4">
    <source>
        <dbReference type="ARBA" id="ARBA00022490"/>
    </source>
</evidence>
<comment type="subunit">
    <text evidence="15">Monomer.</text>
</comment>
<keyword evidence="10 15" id="KW-0460">Magnesium</keyword>
<dbReference type="PANTHER" id="PTHR11076:SF33">
    <property type="entry name" value="DNA POLYMERASE KAPPA"/>
    <property type="match status" value="1"/>
</dbReference>
<evidence type="ECO:0000256" key="13">
    <source>
        <dbReference type="ARBA" id="ARBA00023204"/>
    </source>
</evidence>
<dbReference type="SUPFAM" id="SSF100879">
    <property type="entry name" value="Lesion bypass DNA polymerase (Y-family), little finger domain"/>
    <property type="match status" value="1"/>
</dbReference>
<keyword evidence="5 15" id="KW-0808">Transferase</keyword>
<evidence type="ECO:0000256" key="8">
    <source>
        <dbReference type="ARBA" id="ARBA00022723"/>
    </source>
</evidence>
<keyword evidence="8 15" id="KW-0479">Metal-binding</keyword>
<dbReference type="SUPFAM" id="SSF56672">
    <property type="entry name" value="DNA/RNA polymerases"/>
    <property type="match status" value="1"/>
</dbReference>
<dbReference type="GO" id="GO:0006261">
    <property type="term" value="P:DNA-templated DNA replication"/>
    <property type="evidence" value="ECO:0007669"/>
    <property type="project" value="UniProtKB-UniRule"/>
</dbReference>
<feature type="binding site" evidence="15">
    <location>
        <position position="15"/>
    </location>
    <ligand>
        <name>Mg(2+)</name>
        <dbReference type="ChEBI" id="CHEBI:18420"/>
    </ligand>
</feature>
<keyword evidence="11 15" id="KW-0239">DNA-directed DNA polymerase</keyword>
<dbReference type="InterPro" id="IPR053848">
    <property type="entry name" value="IMS_HHH_1"/>
</dbReference>
<dbReference type="InterPro" id="IPR036775">
    <property type="entry name" value="DNA_pol_Y-fam_lit_finger_sf"/>
</dbReference>
<dbReference type="GO" id="GO:0006281">
    <property type="term" value="P:DNA repair"/>
    <property type="evidence" value="ECO:0007669"/>
    <property type="project" value="UniProtKB-UniRule"/>
</dbReference>
<dbReference type="Gene3D" id="3.30.70.270">
    <property type="match status" value="1"/>
</dbReference>
<keyword evidence="13 15" id="KW-0234">DNA repair</keyword>
<dbReference type="FunFam" id="3.40.1170.60:FF:000001">
    <property type="entry name" value="DNA polymerase IV"/>
    <property type="match status" value="1"/>
</dbReference>
<keyword evidence="7 15" id="KW-0235">DNA replication</keyword>
<keyword evidence="18" id="KW-1185">Reference proteome</keyword>
<dbReference type="InterPro" id="IPR022880">
    <property type="entry name" value="DNApol_IV"/>
</dbReference>
<dbReference type="HAMAP" id="MF_01113">
    <property type="entry name" value="DNApol_IV"/>
    <property type="match status" value="1"/>
</dbReference>
<dbReference type="InterPro" id="IPR017961">
    <property type="entry name" value="DNA_pol_Y-fam_little_finger"/>
</dbReference>
<dbReference type="CDD" id="cd03586">
    <property type="entry name" value="PolY_Pol_IV_kappa"/>
    <property type="match status" value="1"/>
</dbReference>
<evidence type="ECO:0000256" key="1">
    <source>
        <dbReference type="ARBA" id="ARBA00004496"/>
    </source>
</evidence>
<evidence type="ECO:0000256" key="14">
    <source>
        <dbReference type="ARBA" id="ARBA00049244"/>
    </source>
</evidence>
<dbReference type="FunFam" id="3.30.70.270:FF:000002">
    <property type="entry name" value="DNA polymerase IV"/>
    <property type="match status" value="1"/>
</dbReference>
<dbReference type="EMBL" id="CP020465">
    <property type="protein sequence ID" value="ASP46807.1"/>
    <property type="molecule type" value="Genomic_DNA"/>
</dbReference>
<feature type="active site" evidence="15">
    <location>
        <position position="110"/>
    </location>
</feature>
<feature type="domain" description="UmuC" evidence="16">
    <location>
        <begin position="11"/>
        <end position="191"/>
    </location>
</feature>
<dbReference type="GO" id="GO:0009432">
    <property type="term" value="P:SOS response"/>
    <property type="evidence" value="ECO:0007669"/>
    <property type="project" value="UniProtKB-ARBA"/>
</dbReference>
<evidence type="ECO:0000256" key="10">
    <source>
        <dbReference type="ARBA" id="ARBA00022842"/>
    </source>
</evidence>
<dbReference type="NCBIfam" id="NF002677">
    <property type="entry name" value="PRK02406.1"/>
    <property type="match status" value="1"/>
</dbReference>
<evidence type="ECO:0000256" key="5">
    <source>
        <dbReference type="ARBA" id="ARBA00022679"/>
    </source>
</evidence>
<keyword evidence="3 15" id="KW-0515">Mutator protein</keyword>
<dbReference type="PANTHER" id="PTHR11076">
    <property type="entry name" value="DNA REPAIR POLYMERASE UMUC / TRANSFERASE FAMILY MEMBER"/>
    <property type="match status" value="1"/>
</dbReference>
<dbReference type="GO" id="GO:0003684">
    <property type="term" value="F:damaged DNA binding"/>
    <property type="evidence" value="ECO:0007669"/>
    <property type="project" value="InterPro"/>
</dbReference>
<dbReference type="InterPro" id="IPR001126">
    <property type="entry name" value="UmuC"/>
</dbReference>
<dbReference type="AlphaFoldDB" id="A0A222G4G8"/>
<dbReference type="OrthoDB" id="9808813at2"/>
<evidence type="ECO:0000256" key="9">
    <source>
        <dbReference type="ARBA" id="ARBA00022763"/>
    </source>
</evidence>
<dbReference type="Gene3D" id="1.10.150.20">
    <property type="entry name" value="5' to 3' exonuclease, C-terminal subdomain"/>
    <property type="match status" value="1"/>
</dbReference>
<keyword evidence="9 15" id="KW-0227">DNA damage</keyword>
<comment type="similarity">
    <text evidence="2 15">Belongs to the DNA polymerase type-Y family.</text>
</comment>
<dbReference type="GO" id="GO:0003887">
    <property type="term" value="F:DNA-directed DNA polymerase activity"/>
    <property type="evidence" value="ECO:0007669"/>
    <property type="project" value="UniProtKB-UniRule"/>
</dbReference>
<dbReference type="InterPro" id="IPR043502">
    <property type="entry name" value="DNA/RNA_pol_sf"/>
</dbReference>
<protein>
    <recommendedName>
        <fullName evidence="15">DNA polymerase IV</fullName>
        <shortName evidence="15">Pol IV</shortName>
        <ecNumber evidence="15">2.7.7.7</ecNumber>
    </recommendedName>
</protein>